<name>A0A8T3AFD2_DENNO</name>
<sequence>MKQEKGKRDRGGKRSPTFFTAIWISYPTGNSFGAKKDRRFSSRRLFRIAPRPARQLSGHQTTGGENDPYQAAADTRPRPLRWRMRIPRAQSAFFLLSILY</sequence>
<organism evidence="2 3">
    <name type="scientific">Dendrobium nobile</name>
    <name type="common">Orchid</name>
    <dbReference type="NCBI Taxonomy" id="94219"/>
    <lineage>
        <taxon>Eukaryota</taxon>
        <taxon>Viridiplantae</taxon>
        <taxon>Streptophyta</taxon>
        <taxon>Embryophyta</taxon>
        <taxon>Tracheophyta</taxon>
        <taxon>Spermatophyta</taxon>
        <taxon>Magnoliopsida</taxon>
        <taxon>Liliopsida</taxon>
        <taxon>Asparagales</taxon>
        <taxon>Orchidaceae</taxon>
        <taxon>Epidendroideae</taxon>
        <taxon>Malaxideae</taxon>
        <taxon>Dendrobiinae</taxon>
        <taxon>Dendrobium</taxon>
    </lineage>
</organism>
<comment type="caution">
    <text evidence="2">The sequence shown here is derived from an EMBL/GenBank/DDBJ whole genome shotgun (WGS) entry which is preliminary data.</text>
</comment>
<evidence type="ECO:0000313" key="2">
    <source>
        <dbReference type="EMBL" id="KAI0492975.1"/>
    </source>
</evidence>
<dbReference type="Proteomes" id="UP000829196">
    <property type="component" value="Unassembled WGS sequence"/>
</dbReference>
<feature type="region of interest" description="Disordered" evidence="1">
    <location>
        <begin position="51"/>
        <end position="76"/>
    </location>
</feature>
<reference evidence="2" key="1">
    <citation type="journal article" date="2022" name="Front. Genet.">
        <title>Chromosome-Scale Assembly of the Dendrobium nobile Genome Provides Insights Into the Molecular Mechanism of the Biosynthesis of the Medicinal Active Ingredient of Dendrobium.</title>
        <authorList>
            <person name="Xu Q."/>
            <person name="Niu S.-C."/>
            <person name="Li K.-L."/>
            <person name="Zheng P.-J."/>
            <person name="Zhang X.-J."/>
            <person name="Jia Y."/>
            <person name="Liu Y."/>
            <person name="Niu Y.-X."/>
            <person name="Yu L.-H."/>
            <person name="Chen D.-F."/>
            <person name="Zhang G.-Q."/>
        </authorList>
    </citation>
    <scope>NUCLEOTIDE SEQUENCE</scope>
    <source>
        <tissue evidence="2">Leaf</tissue>
    </source>
</reference>
<gene>
    <name evidence="2" type="ORF">KFK09_027251</name>
</gene>
<accession>A0A8T3AFD2</accession>
<proteinExistence type="predicted"/>
<keyword evidence="3" id="KW-1185">Reference proteome</keyword>
<dbReference type="AlphaFoldDB" id="A0A8T3AFD2"/>
<protein>
    <submittedName>
        <fullName evidence="2">Uncharacterized protein</fullName>
    </submittedName>
</protein>
<evidence type="ECO:0000313" key="3">
    <source>
        <dbReference type="Proteomes" id="UP000829196"/>
    </source>
</evidence>
<evidence type="ECO:0000256" key="1">
    <source>
        <dbReference type="SAM" id="MobiDB-lite"/>
    </source>
</evidence>
<dbReference type="EMBL" id="JAGYWB010000018">
    <property type="protein sequence ID" value="KAI0492975.1"/>
    <property type="molecule type" value="Genomic_DNA"/>
</dbReference>